<feature type="compositionally biased region" description="Low complexity" evidence="1">
    <location>
        <begin position="60"/>
        <end position="73"/>
    </location>
</feature>
<organism evidence="2 3">
    <name type="scientific">Phyllosticta citricarpa</name>
    <dbReference type="NCBI Taxonomy" id="55181"/>
    <lineage>
        <taxon>Eukaryota</taxon>
        <taxon>Fungi</taxon>
        <taxon>Dikarya</taxon>
        <taxon>Ascomycota</taxon>
        <taxon>Pezizomycotina</taxon>
        <taxon>Dothideomycetes</taxon>
        <taxon>Dothideomycetes incertae sedis</taxon>
        <taxon>Botryosphaeriales</taxon>
        <taxon>Phyllostictaceae</taxon>
        <taxon>Phyllosticta</taxon>
    </lineage>
</organism>
<evidence type="ECO:0000313" key="2">
    <source>
        <dbReference type="EMBL" id="KAK7543053.1"/>
    </source>
</evidence>
<comment type="caution">
    <text evidence="2">The sequence shown here is derived from an EMBL/GenBank/DDBJ whole genome shotgun (WGS) entry which is preliminary data.</text>
</comment>
<protein>
    <recommendedName>
        <fullName evidence="4">Secreted protein</fullName>
    </recommendedName>
</protein>
<evidence type="ECO:0008006" key="4">
    <source>
        <dbReference type="Google" id="ProtNLM"/>
    </source>
</evidence>
<name>A0ABR1M642_9PEZI</name>
<sequence>MRRPFSIRRSVVLLGFSFSRARYSRFHIIHLSTQRPGSARKSTRRRRCRTPSIPLPPTVQHGSRQTRQQQTGRGTVGSDPIDAPHNQPTAPSHDKRRELPISACFRRPSGLVYLLYRLATFSSHRRRRGALRSVCGLTS</sequence>
<gene>
    <name evidence="2" type="ORF">IWX46DRAFT_165891</name>
</gene>
<accession>A0ABR1M642</accession>
<evidence type="ECO:0000256" key="1">
    <source>
        <dbReference type="SAM" id="MobiDB-lite"/>
    </source>
</evidence>
<dbReference type="Proteomes" id="UP001365128">
    <property type="component" value="Unassembled WGS sequence"/>
</dbReference>
<reference evidence="2 3" key="1">
    <citation type="submission" date="2024-04" db="EMBL/GenBank/DDBJ databases">
        <title>Phyllosticta paracitricarpa is synonymous to the EU quarantine fungus P. citricarpa based on phylogenomic analyses.</title>
        <authorList>
            <consortium name="Lawrence Berkeley National Laboratory"/>
            <person name="Van Ingen-Buijs V.A."/>
            <person name="Van Westerhoven A.C."/>
            <person name="Haridas S."/>
            <person name="Skiadas P."/>
            <person name="Martin F."/>
            <person name="Groenewald J.Z."/>
            <person name="Crous P.W."/>
            <person name="Seidl M.F."/>
        </authorList>
    </citation>
    <scope>NUCLEOTIDE SEQUENCE [LARGE SCALE GENOMIC DNA]</scope>
    <source>
        <strain evidence="2 3">CBS 122670</strain>
    </source>
</reference>
<keyword evidence="3" id="KW-1185">Reference proteome</keyword>
<dbReference type="EMBL" id="JBBPDW010000022">
    <property type="protein sequence ID" value="KAK7543053.1"/>
    <property type="molecule type" value="Genomic_DNA"/>
</dbReference>
<feature type="region of interest" description="Disordered" evidence="1">
    <location>
        <begin position="33"/>
        <end position="98"/>
    </location>
</feature>
<proteinExistence type="predicted"/>
<evidence type="ECO:0000313" key="3">
    <source>
        <dbReference type="Proteomes" id="UP001365128"/>
    </source>
</evidence>